<dbReference type="STRING" id="1314781.A0A165Q9B3"/>
<dbReference type="InterPro" id="IPR012317">
    <property type="entry name" value="Poly(ADP-ribose)pol_cat_dom"/>
</dbReference>
<gene>
    <name evidence="20" type="ORF">EXIGLDRAFT_759147</name>
</gene>
<dbReference type="PROSITE" id="PS51060">
    <property type="entry name" value="PARP_ALPHA_HD"/>
    <property type="match status" value="1"/>
</dbReference>
<dbReference type="GO" id="GO:0003677">
    <property type="term" value="F:DNA binding"/>
    <property type="evidence" value="ECO:0007669"/>
    <property type="project" value="UniProtKB-KW"/>
</dbReference>
<evidence type="ECO:0000256" key="7">
    <source>
        <dbReference type="ARBA" id="ARBA00022765"/>
    </source>
</evidence>
<keyword evidence="4" id="KW-0548">Nucleotidyltransferase</keyword>
<dbReference type="GO" id="GO:0005730">
    <property type="term" value="C:nucleolus"/>
    <property type="evidence" value="ECO:0007669"/>
    <property type="project" value="TreeGrafter"/>
</dbReference>
<comment type="subcellular location">
    <subcellularLocation>
        <location evidence="1">Nucleus</location>
    </subcellularLocation>
</comment>
<accession>A0A165Q9B3</accession>
<evidence type="ECO:0000256" key="10">
    <source>
        <dbReference type="ARBA" id="ARBA00023027"/>
    </source>
</evidence>
<dbReference type="FunFam" id="1.20.142.10:FF:000002">
    <property type="entry name" value="Poly [ADP-ribose] polymerase"/>
    <property type="match status" value="1"/>
</dbReference>
<evidence type="ECO:0000313" key="21">
    <source>
        <dbReference type="Proteomes" id="UP000077266"/>
    </source>
</evidence>
<dbReference type="SMART" id="SM00773">
    <property type="entry name" value="WGR"/>
    <property type="match status" value="1"/>
</dbReference>
<dbReference type="InterPro" id="IPR004102">
    <property type="entry name" value="Poly(ADP-ribose)pol_reg_dom"/>
</dbReference>
<comment type="similarity">
    <text evidence="13">Belongs to the ARTD/PARP family.</text>
</comment>
<keyword evidence="3 15" id="KW-0808">Transferase</keyword>
<keyword evidence="7" id="KW-0013">ADP-ribosylation</keyword>
<dbReference type="PROSITE" id="PS51977">
    <property type="entry name" value="WGR"/>
    <property type="match status" value="1"/>
</dbReference>
<feature type="region of interest" description="Disordered" evidence="16">
    <location>
        <begin position="220"/>
        <end position="240"/>
    </location>
</feature>
<dbReference type="SUPFAM" id="SSF142921">
    <property type="entry name" value="WGR domain-like"/>
    <property type="match status" value="1"/>
</dbReference>
<dbReference type="SUPFAM" id="SSF56399">
    <property type="entry name" value="ADP-ribosylation"/>
    <property type="match status" value="1"/>
</dbReference>
<reference evidence="20 21" key="1">
    <citation type="journal article" date="2016" name="Mol. Biol. Evol.">
        <title>Comparative Genomics of Early-Diverging Mushroom-Forming Fungi Provides Insights into the Origins of Lignocellulose Decay Capabilities.</title>
        <authorList>
            <person name="Nagy L.G."/>
            <person name="Riley R."/>
            <person name="Tritt A."/>
            <person name="Adam C."/>
            <person name="Daum C."/>
            <person name="Floudas D."/>
            <person name="Sun H."/>
            <person name="Yadav J.S."/>
            <person name="Pangilinan J."/>
            <person name="Larsson K.H."/>
            <person name="Matsuura K."/>
            <person name="Barry K."/>
            <person name="Labutti K."/>
            <person name="Kuo R."/>
            <person name="Ohm R.A."/>
            <person name="Bhattacharya S.S."/>
            <person name="Shirouzu T."/>
            <person name="Yoshinaga Y."/>
            <person name="Martin F.M."/>
            <person name="Grigoriev I.V."/>
            <person name="Hibbett D.S."/>
        </authorList>
    </citation>
    <scope>NUCLEOTIDE SEQUENCE [LARGE SCALE GENOMIC DNA]</scope>
    <source>
        <strain evidence="20 21">HHB12029</strain>
    </source>
</reference>
<evidence type="ECO:0000256" key="11">
    <source>
        <dbReference type="ARBA" id="ARBA00023125"/>
    </source>
</evidence>
<evidence type="ECO:0000256" key="6">
    <source>
        <dbReference type="ARBA" id="ARBA00022737"/>
    </source>
</evidence>
<dbReference type="Pfam" id="PF05406">
    <property type="entry name" value="WGR"/>
    <property type="match status" value="1"/>
</dbReference>
<evidence type="ECO:0000256" key="3">
    <source>
        <dbReference type="ARBA" id="ARBA00022679"/>
    </source>
</evidence>
<keyword evidence="11" id="KW-0238">DNA-binding</keyword>
<dbReference type="OrthoDB" id="2017365at2759"/>
<feature type="compositionally biased region" description="Acidic residues" evidence="16">
    <location>
        <begin position="42"/>
        <end position="63"/>
    </location>
</feature>
<organism evidence="20 21">
    <name type="scientific">Exidia glandulosa HHB12029</name>
    <dbReference type="NCBI Taxonomy" id="1314781"/>
    <lineage>
        <taxon>Eukaryota</taxon>
        <taxon>Fungi</taxon>
        <taxon>Dikarya</taxon>
        <taxon>Basidiomycota</taxon>
        <taxon>Agaricomycotina</taxon>
        <taxon>Agaricomycetes</taxon>
        <taxon>Auriculariales</taxon>
        <taxon>Exidiaceae</taxon>
        <taxon>Exidia</taxon>
    </lineage>
</organism>
<keyword evidence="21" id="KW-1185">Reference proteome</keyword>
<dbReference type="EMBL" id="KV425884">
    <property type="protein sequence ID" value="KZW03275.1"/>
    <property type="molecule type" value="Genomic_DNA"/>
</dbReference>
<keyword evidence="5" id="KW-0479">Metal-binding</keyword>
<evidence type="ECO:0000256" key="8">
    <source>
        <dbReference type="ARBA" id="ARBA00022771"/>
    </source>
</evidence>
<dbReference type="CDD" id="cd07997">
    <property type="entry name" value="WGR_PARP"/>
    <property type="match status" value="1"/>
</dbReference>
<proteinExistence type="inferred from homology"/>
<keyword evidence="2 15" id="KW-0328">Glycosyltransferase</keyword>
<feature type="domain" description="WGR" evidence="19">
    <location>
        <begin position="112"/>
        <end position="209"/>
    </location>
</feature>
<sequence>MPPRRAAAAKAAAANKPASKSKKPASTAKPKSKGKRKRDEVSDAEEDGDDNADEDKADDDADAATDGPGPSKKVKKGTAPVDKFSGMDSAFKLDRGGARNVLLKFVVMDLGTHKVYVGKDGEIYDATLNQTNIGNNNNKFYCLQLLHPEKSSATCVLFTRWGRVGENGASQTKGPFPAEVAVKEFQKQFKNKACCHLDARTAKPKEEKYTWIDMQYDDEEDESAKADGGAAKPREKTPDSVLDKPVKDIIDFIFNENYISQHLGSFNYDANKLPLGKLSKDTVANGYSVLKEIAEALENKDSGTDAASGSSGPKRGAAKKKAGNVFVELTNRYYSIIPHAFGRSKPTVIDTQDLLKQEVDLVGTLAELEETSGIMSGHVSKKEHPTDANLHSLELDEIAPVDVETDEFKALEAYCKETYAYGNYGQKMTLENMFRIERRGERQRWLEGGWDDLPNAEDGTSPRLLLFHGSRSSNFGGILKNGLKIAPPEAPHNGYLQRTTSDTLLDMLKLSAGYTYSGLSDNVGLVLLCEVAAKPYLHRIKNTQFAADECKAAKKTLFKTEATDHAEWVDAGKATGNSKIDGVLMPDVSNIQERAKSEPWWSDNMYVAYDVSQVRLRYLLKMKFGS</sequence>
<keyword evidence="10 15" id="KW-0520">NAD</keyword>
<evidence type="ECO:0000313" key="20">
    <source>
        <dbReference type="EMBL" id="KZW03275.1"/>
    </source>
</evidence>
<comment type="catalytic activity">
    <reaction evidence="14">
        <text>NAD(+) + (ADP-D-ribosyl)n-acceptor = nicotinamide + (ADP-D-ribosyl)n+1-acceptor + H(+).</text>
        <dbReference type="EC" id="2.4.2.30"/>
    </reaction>
</comment>
<dbReference type="AlphaFoldDB" id="A0A165Q9B3"/>
<dbReference type="GO" id="GO:1990404">
    <property type="term" value="F:NAD+-protein mono-ADP-ribosyltransferase activity"/>
    <property type="evidence" value="ECO:0007669"/>
    <property type="project" value="TreeGrafter"/>
</dbReference>
<dbReference type="PANTHER" id="PTHR10459">
    <property type="entry name" value="DNA LIGASE"/>
    <property type="match status" value="1"/>
</dbReference>
<dbReference type="GO" id="GO:0006302">
    <property type="term" value="P:double-strand break repair"/>
    <property type="evidence" value="ECO:0007669"/>
    <property type="project" value="TreeGrafter"/>
</dbReference>
<evidence type="ECO:0000256" key="4">
    <source>
        <dbReference type="ARBA" id="ARBA00022695"/>
    </source>
</evidence>
<dbReference type="CDD" id="cd01437">
    <property type="entry name" value="parp_like"/>
    <property type="match status" value="1"/>
</dbReference>
<dbReference type="Pfam" id="PF02877">
    <property type="entry name" value="PARP_reg"/>
    <property type="match status" value="1"/>
</dbReference>
<dbReference type="PANTHER" id="PTHR10459:SF60">
    <property type="entry name" value="POLY [ADP-RIBOSE] POLYMERASE 2"/>
    <property type="match status" value="1"/>
</dbReference>
<evidence type="ECO:0000259" key="19">
    <source>
        <dbReference type="PROSITE" id="PS51977"/>
    </source>
</evidence>
<keyword evidence="9" id="KW-0862">Zinc</keyword>
<evidence type="ECO:0000259" key="17">
    <source>
        <dbReference type="PROSITE" id="PS51059"/>
    </source>
</evidence>
<dbReference type="InterPro" id="IPR008893">
    <property type="entry name" value="WGR_domain"/>
</dbReference>
<protein>
    <recommendedName>
        <fullName evidence="15">Poly [ADP-ribose] polymerase</fullName>
        <shortName evidence="15">PARP</shortName>
        <ecNumber evidence="15">2.4.2.-</ecNumber>
    </recommendedName>
</protein>
<evidence type="ECO:0000259" key="18">
    <source>
        <dbReference type="PROSITE" id="PS51060"/>
    </source>
</evidence>
<dbReference type="GO" id="GO:0003950">
    <property type="term" value="F:NAD+ poly-ADP-ribosyltransferase activity"/>
    <property type="evidence" value="ECO:0007669"/>
    <property type="project" value="UniProtKB-UniRule"/>
</dbReference>
<dbReference type="GO" id="GO:0070212">
    <property type="term" value="P:protein poly-ADP-ribosylation"/>
    <property type="evidence" value="ECO:0007669"/>
    <property type="project" value="TreeGrafter"/>
</dbReference>
<feature type="domain" description="PARP alpha-helical" evidence="18">
    <location>
        <begin position="239"/>
        <end position="376"/>
    </location>
</feature>
<dbReference type="GO" id="GO:0016779">
    <property type="term" value="F:nucleotidyltransferase activity"/>
    <property type="evidence" value="ECO:0007669"/>
    <property type="project" value="UniProtKB-KW"/>
</dbReference>
<dbReference type="SUPFAM" id="SSF47587">
    <property type="entry name" value="Domain of poly(ADP-ribose) polymerase"/>
    <property type="match status" value="1"/>
</dbReference>
<dbReference type="GO" id="GO:0008270">
    <property type="term" value="F:zinc ion binding"/>
    <property type="evidence" value="ECO:0007669"/>
    <property type="project" value="UniProtKB-KW"/>
</dbReference>
<dbReference type="PROSITE" id="PS51059">
    <property type="entry name" value="PARP_CATALYTIC"/>
    <property type="match status" value="1"/>
</dbReference>
<keyword evidence="8" id="KW-0863">Zinc-finger</keyword>
<dbReference type="Proteomes" id="UP000077266">
    <property type="component" value="Unassembled WGS sequence"/>
</dbReference>
<dbReference type="InterPro" id="IPR050800">
    <property type="entry name" value="ARTD/PARP"/>
</dbReference>
<evidence type="ECO:0000256" key="13">
    <source>
        <dbReference type="ARBA" id="ARBA00024347"/>
    </source>
</evidence>
<dbReference type="Gene3D" id="3.90.228.10">
    <property type="match status" value="1"/>
</dbReference>
<feature type="compositionally biased region" description="Low complexity" evidence="16">
    <location>
        <begin position="1"/>
        <end position="29"/>
    </location>
</feature>
<dbReference type="EC" id="2.4.2.-" evidence="15"/>
<keyword evidence="6" id="KW-0677">Repeat</keyword>
<dbReference type="Gene3D" id="1.20.142.10">
    <property type="entry name" value="Poly(ADP-ribose) polymerase, regulatory domain"/>
    <property type="match status" value="1"/>
</dbReference>
<feature type="domain" description="PARP catalytic" evidence="17">
    <location>
        <begin position="384"/>
        <end position="626"/>
    </location>
</feature>
<dbReference type="Gene3D" id="2.20.140.10">
    <property type="entry name" value="WGR domain"/>
    <property type="match status" value="1"/>
</dbReference>
<dbReference type="InterPro" id="IPR036930">
    <property type="entry name" value="WGR_dom_sf"/>
</dbReference>
<name>A0A165Q9B3_EXIGL</name>
<evidence type="ECO:0000256" key="9">
    <source>
        <dbReference type="ARBA" id="ARBA00022833"/>
    </source>
</evidence>
<dbReference type="InterPro" id="IPR036616">
    <property type="entry name" value="Poly(ADP-ribose)pol_reg_dom_sf"/>
</dbReference>
<keyword evidence="12" id="KW-0539">Nucleus</keyword>
<dbReference type="Pfam" id="PF00644">
    <property type="entry name" value="PARP"/>
    <property type="match status" value="1"/>
</dbReference>
<dbReference type="InParanoid" id="A0A165Q9B3"/>
<evidence type="ECO:0000256" key="5">
    <source>
        <dbReference type="ARBA" id="ARBA00022723"/>
    </source>
</evidence>
<feature type="region of interest" description="Disordered" evidence="16">
    <location>
        <begin position="1"/>
        <end position="81"/>
    </location>
</feature>
<evidence type="ECO:0000256" key="15">
    <source>
        <dbReference type="RuleBase" id="RU362114"/>
    </source>
</evidence>
<evidence type="ECO:0000256" key="1">
    <source>
        <dbReference type="ARBA" id="ARBA00004123"/>
    </source>
</evidence>
<evidence type="ECO:0000256" key="2">
    <source>
        <dbReference type="ARBA" id="ARBA00022676"/>
    </source>
</evidence>
<evidence type="ECO:0000256" key="16">
    <source>
        <dbReference type="SAM" id="MobiDB-lite"/>
    </source>
</evidence>
<evidence type="ECO:0000256" key="12">
    <source>
        <dbReference type="ARBA" id="ARBA00023242"/>
    </source>
</evidence>
<evidence type="ECO:0000256" key="14">
    <source>
        <dbReference type="ARBA" id="ARBA00033987"/>
    </source>
</evidence>